<dbReference type="NCBIfam" id="TIGR00229">
    <property type="entry name" value="sensory_box"/>
    <property type="match status" value="1"/>
</dbReference>
<dbReference type="InterPro" id="IPR052155">
    <property type="entry name" value="Biofilm_reg_signaling"/>
</dbReference>
<keyword evidence="8" id="KW-1185">Reference proteome</keyword>
<dbReference type="InterPro" id="IPR001633">
    <property type="entry name" value="EAL_dom"/>
</dbReference>
<comment type="caution">
    <text evidence="7">The sequence shown here is derived from an EMBL/GenBank/DDBJ whole genome shotgun (WGS) entry which is preliminary data.</text>
</comment>
<dbReference type="InterPro" id="IPR000160">
    <property type="entry name" value="GGDEF_dom"/>
</dbReference>
<dbReference type="SUPFAM" id="SSF55073">
    <property type="entry name" value="Nucleotide cyclase"/>
    <property type="match status" value="1"/>
</dbReference>
<dbReference type="PROSITE" id="PS50112">
    <property type="entry name" value="PAS"/>
    <property type="match status" value="1"/>
</dbReference>
<dbReference type="InterPro" id="IPR043128">
    <property type="entry name" value="Rev_trsase/Diguanyl_cyclase"/>
</dbReference>
<evidence type="ECO:0000313" key="8">
    <source>
        <dbReference type="Proteomes" id="UP000237647"/>
    </source>
</evidence>
<dbReference type="CDD" id="cd00130">
    <property type="entry name" value="PAS"/>
    <property type="match status" value="1"/>
</dbReference>
<dbReference type="PROSITE" id="PS50887">
    <property type="entry name" value="GGDEF"/>
    <property type="match status" value="1"/>
</dbReference>
<accession>A0A2T0V2Q5</accession>
<proteinExistence type="predicted"/>
<dbReference type="PROSITE" id="PS50883">
    <property type="entry name" value="EAL"/>
    <property type="match status" value="1"/>
</dbReference>
<dbReference type="EMBL" id="PVTK01000005">
    <property type="protein sequence ID" value="PRY64407.1"/>
    <property type="molecule type" value="Genomic_DNA"/>
</dbReference>
<dbReference type="InterPro" id="IPR013656">
    <property type="entry name" value="PAS_4"/>
</dbReference>
<evidence type="ECO:0000313" key="7">
    <source>
        <dbReference type="EMBL" id="PRY64407.1"/>
    </source>
</evidence>
<dbReference type="EC" id="3.1.4.52" evidence="1"/>
<dbReference type="SUPFAM" id="SSF55785">
    <property type="entry name" value="PYP-like sensor domain (PAS domain)"/>
    <property type="match status" value="1"/>
</dbReference>
<keyword evidence="3" id="KW-0812">Transmembrane</keyword>
<dbReference type="SUPFAM" id="SSF53850">
    <property type="entry name" value="Periplasmic binding protein-like II"/>
    <property type="match status" value="1"/>
</dbReference>
<dbReference type="Gene3D" id="3.40.190.10">
    <property type="entry name" value="Periplasmic binding protein-like II"/>
    <property type="match status" value="2"/>
</dbReference>
<sequence>MLAALDVTGGHRLPGRIFSHGRRLGGALKASLLLGSLCVTPSISANETLLVGVYHNPPKLFVDDQGKLRGVLGELLEAIAREEEWSLESIACDFQRCLELLERGDIDLMPDVAWSEERAERVAFHQEPIMHTWSQLYQHEGEGVEAILDLDQKRVAVVNGSIQQEYLRAVTERFDVMVAWQLVDSYAEGFQAVARGDADLAVSDHLFGDWRAHNYGLFETPIIFQPIRLFYAGSPMLSATVLERIDDVLRRWKQDPRSEYFTTLRAWRADAPPVGIIPAWLWWCLGLLAATCALALGFVLWLRRRMAFNRAQLKANEAMLATILDSVDAYIYIKTPALRYHYVNRRVSELFGLPPEQIVGKSDDAFFDSETAREVALVDRNVMESGKKVTIEESSVLQSDSHVRTFLTIKMPLVLSPGEPASLCGISTELTDFLEMQSRSNHLAFYDALTGLPNRRLLMESLAWEIEQESTARPYSALLVIDLDNFHLVNDIQGHESGDQLLINVAKHLHQHLPEGAVLARFSGDEFVALLAKLGEHQADTAIGAERAARQLLEAVSQLRTDYSLPVSASIGITLFDGVDHSMNSVLQQADLALQQAKAAGGNTLRFFNQDMQTSLIERANLEADLHHALARNELALHYQRQVDHQGVTVGVEALLRWYHPQRGWVSPATFISLAEENGLIVPIGYWVLQSACEQLAKWSNQAPYAALTISVNVSSVQFQQPEFVRNLEGLLAQTQAPPGRLVLEVTESLLMREPKRVRNTMLKLRAQGIRFAIDDFGTGYSSLSYLKRLPLDELKIDQSFVSELLTDRADAAIVDTTILLAVSLGLTVVAEGVEKKEQLDWLKGHGCYRYQGYLFGRPMPIENLFESY</sequence>
<feature type="transmembrane region" description="Helical" evidence="3">
    <location>
        <begin position="280"/>
        <end position="302"/>
    </location>
</feature>
<organism evidence="7 8">
    <name type="scientific">Vreelandella songnenensis</name>
    <dbReference type="NCBI Taxonomy" id="1176243"/>
    <lineage>
        <taxon>Bacteria</taxon>
        <taxon>Pseudomonadati</taxon>
        <taxon>Pseudomonadota</taxon>
        <taxon>Gammaproteobacteria</taxon>
        <taxon>Oceanospirillales</taxon>
        <taxon>Halomonadaceae</taxon>
        <taxon>Vreelandella</taxon>
    </lineage>
</organism>
<dbReference type="CDD" id="cd01949">
    <property type="entry name" value="GGDEF"/>
    <property type="match status" value="1"/>
</dbReference>
<dbReference type="Pfam" id="PF00563">
    <property type="entry name" value="EAL"/>
    <property type="match status" value="1"/>
</dbReference>
<dbReference type="CDD" id="cd01948">
    <property type="entry name" value="EAL"/>
    <property type="match status" value="1"/>
</dbReference>
<reference evidence="7 8" key="1">
    <citation type="submission" date="2018-03" db="EMBL/GenBank/DDBJ databases">
        <title>Genomic Encyclopedia of Type Strains, Phase III (KMG-III): the genomes of soil and plant-associated and newly described type strains.</title>
        <authorList>
            <person name="Whitman W."/>
        </authorList>
    </citation>
    <scope>NUCLEOTIDE SEQUENCE [LARGE SCALE GENOMIC DNA]</scope>
    <source>
        <strain evidence="7 8">CGMCC 1.12152</strain>
    </source>
</reference>
<evidence type="ECO:0000256" key="1">
    <source>
        <dbReference type="ARBA" id="ARBA00012282"/>
    </source>
</evidence>
<keyword evidence="2" id="KW-0973">c-di-GMP</keyword>
<dbReference type="Gene3D" id="3.20.20.450">
    <property type="entry name" value="EAL domain"/>
    <property type="match status" value="1"/>
</dbReference>
<dbReference type="AlphaFoldDB" id="A0A2T0V2Q5"/>
<dbReference type="Gene3D" id="3.30.70.270">
    <property type="match status" value="1"/>
</dbReference>
<dbReference type="PANTHER" id="PTHR44757">
    <property type="entry name" value="DIGUANYLATE CYCLASE DGCP"/>
    <property type="match status" value="1"/>
</dbReference>
<dbReference type="NCBIfam" id="TIGR00254">
    <property type="entry name" value="GGDEF"/>
    <property type="match status" value="1"/>
</dbReference>
<dbReference type="OrthoDB" id="9816034at2"/>
<dbReference type="Gene3D" id="3.30.450.20">
    <property type="entry name" value="PAS domain"/>
    <property type="match status" value="1"/>
</dbReference>
<evidence type="ECO:0000256" key="3">
    <source>
        <dbReference type="SAM" id="Phobius"/>
    </source>
</evidence>
<feature type="domain" description="PAS" evidence="4">
    <location>
        <begin position="316"/>
        <end position="386"/>
    </location>
</feature>
<dbReference type="Pfam" id="PF08448">
    <property type="entry name" value="PAS_4"/>
    <property type="match status" value="1"/>
</dbReference>
<evidence type="ECO:0000256" key="2">
    <source>
        <dbReference type="ARBA" id="ARBA00022636"/>
    </source>
</evidence>
<gene>
    <name evidence="7" type="ORF">B0H98_10567</name>
</gene>
<dbReference type="Pfam" id="PF00990">
    <property type="entry name" value="GGDEF"/>
    <property type="match status" value="1"/>
</dbReference>
<keyword evidence="3" id="KW-1133">Transmembrane helix</keyword>
<dbReference type="RefSeq" id="WP_106374875.1">
    <property type="nucleotide sequence ID" value="NZ_PVTK01000005.1"/>
</dbReference>
<dbReference type="InterPro" id="IPR000014">
    <property type="entry name" value="PAS"/>
</dbReference>
<dbReference type="SMART" id="SM00062">
    <property type="entry name" value="PBPb"/>
    <property type="match status" value="1"/>
</dbReference>
<name>A0A2T0V2Q5_9GAMM</name>
<keyword evidence="3" id="KW-0472">Membrane</keyword>
<dbReference type="PANTHER" id="PTHR44757:SF2">
    <property type="entry name" value="BIOFILM ARCHITECTURE MAINTENANCE PROTEIN MBAA"/>
    <property type="match status" value="1"/>
</dbReference>
<feature type="domain" description="GGDEF" evidence="6">
    <location>
        <begin position="474"/>
        <end position="610"/>
    </location>
</feature>
<dbReference type="SMART" id="SM00267">
    <property type="entry name" value="GGDEF"/>
    <property type="match status" value="1"/>
</dbReference>
<dbReference type="Proteomes" id="UP000237647">
    <property type="component" value="Unassembled WGS sequence"/>
</dbReference>
<dbReference type="SMART" id="SM00052">
    <property type="entry name" value="EAL"/>
    <property type="match status" value="1"/>
</dbReference>
<protein>
    <recommendedName>
        <fullName evidence="1">cyclic-guanylate-specific phosphodiesterase</fullName>
        <ecNumber evidence="1">3.1.4.52</ecNumber>
    </recommendedName>
</protein>
<feature type="domain" description="EAL" evidence="5">
    <location>
        <begin position="619"/>
        <end position="869"/>
    </location>
</feature>
<dbReference type="InterPro" id="IPR029787">
    <property type="entry name" value="Nucleotide_cyclase"/>
</dbReference>
<dbReference type="InterPro" id="IPR035919">
    <property type="entry name" value="EAL_sf"/>
</dbReference>
<dbReference type="GO" id="GO:0071111">
    <property type="term" value="F:cyclic-guanylate-specific phosphodiesterase activity"/>
    <property type="evidence" value="ECO:0007669"/>
    <property type="project" value="UniProtKB-EC"/>
</dbReference>
<dbReference type="SMART" id="SM00091">
    <property type="entry name" value="PAS"/>
    <property type="match status" value="1"/>
</dbReference>
<dbReference type="FunFam" id="3.20.20.450:FF:000001">
    <property type="entry name" value="Cyclic di-GMP phosphodiesterase yahA"/>
    <property type="match status" value="1"/>
</dbReference>
<dbReference type="InterPro" id="IPR001638">
    <property type="entry name" value="Solute-binding_3/MltF_N"/>
</dbReference>
<dbReference type="Pfam" id="PF00497">
    <property type="entry name" value="SBP_bac_3"/>
    <property type="match status" value="1"/>
</dbReference>
<evidence type="ECO:0000259" key="6">
    <source>
        <dbReference type="PROSITE" id="PS50887"/>
    </source>
</evidence>
<evidence type="ECO:0000259" key="5">
    <source>
        <dbReference type="PROSITE" id="PS50883"/>
    </source>
</evidence>
<dbReference type="InterPro" id="IPR035965">
    <property type="entry name" value="PAS-like_dom_sf"/>
</dbReference>
<evidence type="ECO:0000259" key="4">
    <source>
        <dbReference type="PROSITE" id="PS50112"/>
    </source>
</evidence>
<dbReference type="SUPFAM" id="SSF141868">
    <property type="entry name" value="EAL domain-like"/>
    <property type="match status" value="1"/>
</dbReference>